<reference evidence="5 6" key="1">
    <citation type="journal article" date="2021" name="Commun. Biol.">
        <title>The genome of Shorea leprosula (Dipterocarpaceae) highlights the ecological relevance of drought in aseasonal tropical rainforests.</title>
        <authorList>
            <person name="Ng K.K.S."/>
            <person name="Kobayashi M.J."/>
            <person name="Fawcett J.A."/>
            <person name="Hatakeyama M."/>
            <person name="Paape T."/>
            <person name="Ng C.H."/>
            <person name="Ang C.C."/>
            <person name="Tnah L.H."/>
            <person name="Lee C.T."/>
            <person name="Nishiyama T."/>
            <person name="Sese J."/>
            <person name="O'Brien M.J."/>
            <person name="Copetti D."/>
            <person name="Mohd Noor M.I."/>
            <person name="Ong R.C."/>
            <person name="Putra M."/>
            <person name="Sireger I.Z."/>
            <person name="Indrioko S."/>
            <person name="Kosugi Y."/>
            <person name="Izuno A."/>
            <person name="Isagi Y."/>
            <person name="Lee S.L."/>
            <person name="Shimizu K.K."/>
        </authorList>
    </citation>
    <scope>NUCLEOTIDE SEQUENCE [LARGE SCALE GENOMIC DNA]</scope>
    <source>
        <strain evidence="5">214</strain>
    </source>
</reference>
<gene>
    <name evidence="5" type="ORF">SLEP1_g36981</name>
</gene>
<feature type="compositionally biased region" description="Basic and acidic residues" evidence="3">
    <location>
        <begin position="465"/>
        <end position="480"/>
    </location>
</feature>
<feature type="region of interest" description="Disordered" evidence="3">
    <location>
        <begin position="102"/>
        <end position="129"/>
    </location>
</feature>
<feature type="domain" description="Kri1-like C-terminal" evidence="4">
    <location>
        <begin position="494"/>
        <end position="573"/>
    </location>
</feature>
<evidence type="ECO:0000256" key="2">
    <source>
        <dbReference type="SAM" id="Coils"/>
    </source>
</evidence>
<feature type="compositionally biased region" description="Acidic residues" evidence="3">
    <location>
        <begin position="450"/>
        <end position="464"/>
    </location>
</feature>
<dbReference type="PANTHER" id="PTHR14490:SF5">
    <property type="entry name" value="PROTEIN KRI1 HOMOLOG"/>
    <property type="match status" value="1"/>
</dbReference>
<evidence type="ECO:0000313" key="5">
    <source>
        <dbReference type="EMBL" id="GKV27861.1"/>
    </source>
</evidence>
<feature type="compositionally biased region" description="Acidic residues" evidence="3">
    <location>
        <begin position="181"/>
        <end position="193"/>
    </location>
</feature>
<sequence length="657" mass="77286">MGMKLFDNDDNPTDDISKIEINEEYARRFEHNKKREALQRYEELKREGRIAESTESDEESESESSSEEEEDDLNGVVGTKKKDLEFFDALIKVRSQDPRLKQKDIKLFGSDDDDDSSEQEGEQKEKKEKKAVYLKDVVAKQLIEEGPDFEEDDSDYQQKKKKKSYSEEQEEIKKAFLDAAQEVDGDGDDDEDDFLRVKKKENIDEEGKEELDDGEFAKKLEEYFGRDTEMDENQMFLKEFFMKKMWQHREKGGNDMVGDDEVDELLRDEEEIEKQEGYELEYNFRHEENAGDRIMGYSRKIEGSVRKKENARKEQRRRKEERMMIAEMERKEELKHLKNLKREEMKEKMKKVKEIAGIKEDDQCLFGMKDLEKEFDPDEYDKMMKAVFNEKYYAAEDEEFGSDEDGIEKPDFNKEDELLGLPKGWDVLESGDGFLAARERILKQKSESIGDGDAEVEEDEGQQGQEKEEEIREGDTEEGKRKRKRKMSLVQRAKQEMLEEFYKLDYEDTIGDLKTRFKYAKIKPNRFGLKIEEILMMDEKELNQYVSLKKLAPYRDKEWKVPNGKRYQFKQMTGGLKSDNQKVGKKRKGDSAEKLVSSSGEKGEEKAQFEGLNGDMSQQSKKAKKRRRQELKLSDGRLKAYGKIPSKPKKNKIKSDN</sequence>
<feature type="compositionally biased region" description="Basic residues" evidence="3">
    <location>
        <begin position="646"/>
        <end position="657"/>
    </location>
</feature>
<dbReference type="GO" id="GO:0030686">
    <property type="term" value="C:90S preribosome"/>
    <property type="evidence" value="ECO:0007669"/>
    <property type="project" value="TreeGrafter"/>
</dbReference>
<keyword evidence="6" id="KW-1185">Reference proteome</keyword>
<feature type="compositionally biased region" description="Acidic residues" evidence="3">
    <location>
        <begin position="145"/>
        <end position="155"/>
    </location>
</feature>
<dbReference type="InterPro" id="IPR018034">
    <property type="entry name" value="Kri1"/>
</dbReference>
<feature type="region of interest" description="Disordered" evidence="3">
    <location>
        <begin position="143"/>
        <end position="193"/>
    </location>
</feature>
<organism evidence="5 6">
    <name type="scientific">Rubroshorea leprosula</name>
    <dbReference type="NCBI Taxonomy" id="152421"/>
    <lineage>
        <taxon>Eukaryota</taxon>
        <taxon>Viridiplantae</taxon>
        <taxon>Streptophyta</taxon>
        <taxon>Embryophyta</taxon>
        <taxon>Tracheophyta</taxon>
        <taxon>Spermatophyta</taxon>
        <taxon>Magnoliopsida</taxon>
        <taxon>eudicotyledons</taxon>
        <taxon>Gunneridae</taxon>
        <taxon>Pentapetalae</taxon>
        <taxon>rosids</taxon>
        <taxon>malvids</taxon>
        <taxon>Malvales</taxon>
        <taxon>Dipterocarpaceae</taxon>
        <taxon>Rubroshorea</taxon>
    </lineage>
</organism>
<keyword evidence="2" id="KW-0175">Coiled coil</keyword>
<protein>
    <recommendedName>
        <fullName evidence="4">Kri1-like C-terminal domain-containing protein</fullName>
    </recommendedName>
</protein>
<comment type="caution">
    <text evidence="5">The sequence shown here is derived from an EMBL/GenBank/DDBJ whole genome shotgun (WGS) entry which is preliminary data.</text>
</comment>
<dbReference type="InterPro" id="IPR024626">
    <property type="entry name" value="Kri1-like_C"/>
</dbReference>
<dbReference type="Proteomes" id="UP001054252">
    <property type="component" value="Unassembled WGS sequence"/>
</dbReference>
<dbReference type="Pfam" id="PF12936">
    <property type="entry name" value="Kri1_C"/>
    <property type="match status" value="1"/>
</dbReference>
<dbReference type="GO" id="GO:0005730">
    <property type="term" value="C:nucleolus"/>
    <property type="evidence" value="ECO:0007669"/>
    <property type="project" value="TreeGrafter"/>
</dbReference>
<evidence type="ECO:0000256" key="3">
    <source>
        <dbReference type="SAM" id="MobiDB-lite"/>
    </source>
</evidence>
<dbReference type="EMBL" id="BPVZ01000077">
    <property type="protein sequence ID" value="GKV27861.1"/>
    <property type="molecule type" value="Genomic_DNA"/>
</dbReference>
<feature type="compositionally biased region" description="Acidic residues" evidence="3">
    <location>
        <begin position="54"/>
        <end position="73"/>
    </location>
</feature>
<feature type="compositionally biased region" description="Acidic residues" evidence="3">
    <location>
        <begin position="110"/>
        <end position="120"/>
    </location>
</feature>
<dbReference type="PANTHER" id="PTHR14490">
    <property type="entry name" value="ZINC FINGER, ZZ TYPE"/>
    <property type="match status" value="1"/>
</dbReference>
<proteinExistence type="inferred from homology"/>
<feature type="region of interest" description="Disordered" evidence="3">
    <location>
        <begin position="570"/>
        <end position="657"/>
    </location>
</feature>
<dbReference type="Pfam" id="PF05178">
    <property type="entry name" value="Kri1"/>
    <property type="match status" value="1"/>
</dbReference>
<accession>A0AAV5KT84</accession>
<feature type="compositionally biased region" description="Basic and acidic residues" evidence="3">
    <location>
        <begin position="30"/>
        <end position="52"/>
    </location>
</feature>
<evidence type="ECO:0000256" key="1">
    <source>
        <dbReference type="ARBA" id="ARBA00007473"/>
    </source>
</evidence>
<dbReference type="AlphaFoldDB" id="A0AAV5KT84"/>
<name>A0AAV5KT84_9ROSI</name>
<feature type="region of interest" description="Disordered" evidence="3">
    <location>
        <begin position="446"/>
        <end position="489"/>
    </location>
</feature>
<evidence type="ECO:0000313" key="6">
    <source>
        <dbReference type="Proteomes" id="UP001054252"/>
    </source>
</evidence>
<comment type="similarity">
    <text evidence="1">Belongs to the KRI1 family.</text>
</comment>
<feature type="coiled-coil region" evidence="2">
    <location>
        <begin position="311"/>
        <end position="351"/>
    </location>
</feature>
<dbReference type="GO" id="GO:0000447">
    <property type="term" value="P:endonucleolytic cleavage in ITS1 to separate SSU-rRNA from 5.8S rRNA and LSU-rRNA from tricistronic rRNA transcript (SSU-rRNA, 5.8S rRNA, LSU-rRNA)"/>
    <property type="evidence" value="ECO:0007669"/>
    <property type="project" value="TreeGrafter"/>
</dbReference>
<feature type="region of interest" description="Disordered" evidence="3">
    <location>
        <begin position="30"/>
        <end position="78"/>
    </location>
</feature>
<evidence type="ECO:0000259" key="4">
    <source>
        <dbReference type="Pfam" id="PF12936"/>
    </source>
</evidence>